<reference evidence="3 4" key="1">
    <citation type="submission" date="2021-03" db="EMBL/GenBank/DDBJ databases">
        <title>Genomic Encyclopedia of Type Strains, Phase IV (KMG-IV): sequencing the most valuable type-strain genomes for metagenomic binning, comparative biology and taxonomic classification.</title>
        <authorList>
            <person name="Goeker M."/>
        </authorList>
    </citation>
    <scope>NUCLEOTIDE SEQUENCE [LARGE SCALE GENOMIC DNA]</scope>
    <source>
        <strain evidence="3 4">DSM 26806</strain>
    </source>
</reference>
<dbReference type="InterPro" id="IPR005025">
    <property type="entry name" value="FMN_Rdtase-like_dom"/>
</dbReference>
<evidence type="ECO:0000313" key="3">
    <source>
        <dbReference type="EMBL" id="MBP2002397.1"/>
    </source>
</evidence>
<name>A0ABS4JL14_9BACL</name>
<comment type="caution">
    <text evidence="3">The sequence shown here is derived from an EMBL/GenBank/DDBJ whole genome shotgun (WGS) entry which is preliminary data.</text>
</comment>
<accession>A0ABS4JL14</accession>
<sequence>MEMAKEWTILAISGSLRQQSSNTALMHAIMGLSEDSMQFKEYTGLVDLPHFNPDLDKENVGPKAVELFRKQLREADGVLICTPEYGNGVPGVLKNALDWLVSSGELVGKPTAVISASPSPMGGDKAHASLLLTLHMIHAEIVTGSTMIIPHITLKLNVDESSITSPALKDEITQMLEALTLAIETKKNRD</sequence>
<dbReference type="Proteomes" id="UP001519288">
    <property type="component" value="Unassembled WGS sequence"/>
</dbReference>
<dbReference type="Pfam" id="PF03358">
    <property type="entry name" value="FMN_red"/>
    <property type="match status" value="1"/>
</dbReference>
<proteinExistence type="inferred from homology"/>
<dbReference type="Gene3D" id="3.40.50.360">
    <property type="match status" value="1"/>
</dbReference>
<gene>
    <name evidence="3" type="ORF">J2Z69_003470</name>
</gene>
<protein>
    <submittedName>
        <fullName evidence="3">NAD(P)H-dependent FMN reductase</fullName>
    </submittedName>
</protein>
<dbReference type="PANTHER" id="PTHR30543:SF21">
    <property type="entry name" value="NAD(P)H-DEPENDENT FMN REDUCTASE LOT6"/>
    <property type="match status" value="1"/>
</dbReference>
<evidence type="ECO:0000256" key="1">
    <source>
        <dbReference type="ARBA" id="ARBA00009428"/>
    </source>
</evidence>
<feature type="domain" description="NADPH-dependent FMN reductase-like" evidence="2">
    <location>
        <begin position="8"/>
        <end position="151"/>
    </location>
</feature>
<dbReference type="EMBL" id="JAGGLD010000008">
    <property type="protein sequence ID" value="MBP2002397.1"/>
    <property type="molecule type" value="Genomic_DNA"/>
</dbReference>
<evidence type="ECO:0000259" key="2">
    <source>
        <dbReference type="Pfam" id="PF03358"/>
    </source>
</evidence>
<evidence type="ECO:0000313" key="4">
    <source>
        <dbReference type="Proteomes" id="UP001519288"/>
    </source>
</evidence>
<comment type="similarity">
    <text evidence="1">Belongs to the azoreductase type 2 family.</text>
</comment>
<keyword evidence="4" id="KW-1185">Reference proteome</keyword>
<dbReference type="InterPro" id="IPR050712">
    <property type="entry name" value="NAD(P)H-dep_reductase"/>
</dbReference>
<organism evidence="3 4">
    <name type="scientific">Paenibacillus shirakamiensis</name>
    <dbReference type="NCBI Taxonomy" id="1265935"/>
    <lineage>
        <taxon>Bacteria</taxon>
        <taxon>Bacillati</taxon>
        <taxon>Bacillota</taxon>
        <taxon>Bacilli</taxon>
        <taxon>Bacillales</taxon>
        <taxon>Paenibacillaceae</taxon>
        <taxon>Paenibacillus</taxon>
    </lineage>
</organism>
<dbReference type="PANTHER" id="PTHR30543">
    <property type="entry name" value="CHROMATE REDUCTASE"/>
    <property type="match status" value="1"/>
</dbReference>
<dbReference type="SUPFAM" id="SSF52218">
    <property type="entry name" value="Flavoproteins"/>
    <property type="match status" value="1"/>
</dbReference>
<dbReference type="InterPro" id="IPR029039">
    <property type="entry name" value="Flavoprotein-like_sf"/>
</dbReference>